<dbReference type="Proteomes" id="UP000182229">
    <property type="component" value="Unassembled WGS sequence"/>
</dbReference>
<comment type="caution">
    <text evidence="2">The sequence shown here is derived from an EMBL/GenBank/DDBJ whole genome shotgun (WGS) entry which is preliminary data.</text>
</comment>
<dbReference type="EMBL" id="MPIN01000007">
    <property type="protein sequence ID" value="OJH37892.1"/>
    <property type="molecule type" value="Genomic_DNA"/>
</dbReference>
<reference evidence="3" key="1">
    <citation type="submission" date="2016-11" db="EMBL/GenBank/DDBJ databases">
        <authorList>
            <person name="Shukria A."/>
            <person name="Stevens D.C."/>
        </authorList>
    </citation>
    <scope>NUCLEOTIDE SEQUENCE [LARGE SCALE GENOMIC DNA]</scope>
    <source>
        <strain evidence="3">Cbfe23</strain>
    </source>
</reference>
<sequence>MEQEDGAGPDGGHDAGGEQRHVLGLVIPGDHVEEDVLAVVAGEQPRQDEQLLAVGSPEEDVALDAHRAQQGVRLVDLRADVGRRFEDEPVVRVRVVAQLVSLGEGSGRELRVALEVLPHHEEGCLHSVPLEDVEDGIRLTGLWPIIEGECHDTFRGVHAGMEFAEHLECPGA</sequence>
<feature type="region of interest" description="Disordered" evidence="1">
    <location>
        <begin position="1"/>
        <end position="21"/>
    </location>
</feature>
<organism evidence="2 3">
    <name type="scientific">Cystobacter ferrugineus</name>
    <dbReference type="NCBI Taxonomy" id="83449"/>
    <lineage>
        <taxon>Bacteria</taxon>
        <taxon>Pseudomonadati</taxon>
        <taxon>Myxococcota</taxon>
        <taxon>Myxococcia</taxon>
        <taxon>Myxococcales</taxon>
        <taxon>Cystobacterineae</taxon>
        <taxon>Archangiaceae</taxon>
        <taxon>Cystobacter</taxon>
    </lineage>
</organism>
<accession>A0A1L9B6L4</accession>
<evidence type="ECO:0000313" key="2">
    <source>
        <dbReference type="EMBL" id="OJH37892.1"/>
    </source>
</evidence>
<evidence type="ECO:0000256" key="1">
    <source>
        <dbReference type="SAM" id="MobiDB-lite"/>
    </source>
</evidence>
<dbReference type="AlphaFoldDB" id="A0A1L9B6L4"/>
<proteinExistence type="predicted"/>
<name>A0A1L9B6L4_9BACT</name>
<keyword evidence="3" id="KW-1185">Reference proteome</keyword>
<reference evidence="2 3" key="2">
    <citation type="submission" date="2016-12" db="EMBL/GenBank/DDBJ databases">
        <title>Draft Genome Sequence of Cystobacter ferrugineus Strain Cbfe23.</title>
        <authorList>
            <person name="Akbar S."/>
            <person name="Dowd S.E."/>
            <person name="Stevens D.C."/>
        </authorList>
    </citation>
    <scope>NUCLEOTIDE SEQUENCE [LARGE SCALE GENOMIC DNA]</scope>
    <source>
        <strain evidence="2 3">Cbfe23</strain>
    </source>
</reference>
<evidence type="ECO:0000313" key="3">
    <source>
        <dbReference type="Proteomes" id="UP000182229"/>
    </source>
</evidence>
<protein>
    <submittedName>
        <fullName evidence="2">Uncharacterized protein</fullName>
    </submittedName>
</protein>
<feature type="compositionally biased region" description="Basic and acidic residues" evidence="1">
    <location>
        <begin position="11"/>
        <end position="21"/>
    </location>
</feature>
<gene>
    <name evidence="2" type="ORF">BON30_27405</name>
</gene>